<dbReference type="PANTHER" id="PTHR47892">
    <property type="entry name" value="UNIVERSAL STRESS PROTEIN E"/>
    <property type="match status" value="1"/>
</dbReference>
<dbReference type="EMBL" id="NBYY01000016">
    <property type="protein sequence ID" value="PCS22536.1"/>
    <property type="molecule type" value="Genomic_DNA"/>
</dbReference>
<keyword evidence="7" id="KW-1185">Reference proteome</keyword>
<evidence type="ECO:0000259" key="5">
    <source>
        <dbReference type="Pfam" id="PF00582"/>
    </source>
</evidence>
<feature type="domain" description="UspA" evidence="5">
    <location>
        <begin position="4"/>
        <end position="148"/>
    </location>
</feature>
<evidence type="ECO:0000313" key="6">
    <source>
        <dbReference type="EMBL" id="PCS22536.1"/>
    </source>
</evidence>
<evidence type="ECO:0000313" key="7">
    <source>
        <dbReference type="Proteomes" id="UP000219020"/>
    </source>
</evidence>
<keyword evidence="3" id="KW-0963">Cytoplasm</keyword>
<evidence type="ECO:0000256" key="2">
    <source>
        <dbReference type="ARBA" id="ARBA00008791"/>
    </source>
</evidence>
<dbReference type="AlphaFoldDB" id="A0A2A5T309"/>
<comment type="similarity">
    <text evidence="2">Belongs to the universal stress protein A family.</text>
</comment>
<dbReference type="GO" id="GO:0005737">
    <property type="term" value="C:cytoplasm"/>
    <property type="evidence" value="ECO:0007669"/>
    <property type="project" value="UniProtKB-SubCell"/>
</dbReference>
<reference evidence="7" key="1">
    <citation type="submission" date="2017-04" db="EMBL/GenBank/DDBJ databases">
        <title>Genome evolution of the luminous symbionts of deep sea anglerfish.</title>
        <authorList>
            <person name="Hendry T.A."/>
        </authorList>
    </citation>
    <scope>NUCLEOTIDE SEQUENCE [LARGE SCALE GENOMIC DNA]</scope>
</reference>
<dbReference type="Gene3D" id="3.40.50.12370">
    <property type="match status" value="1"/>
</dbReference>
<proteinExistence type="inferred from homology"/>
<dbReference type="SUPFAM" id="SSF52402">
    <property type="entry name" value="Adenine nucleotide alpha hydrolases-like"/>
    <property type="match status" value="2"/>
</dbReference>
<dbReference type="Proteomes" id="UP000219020">
    <property type="component" value="Unassembled WGS sequence"/>
</dbReference>
<comment type="function">
    <text evidence="4">Required for resistance to DNA-damaging agents.</text>
</comment>
<dbReference type="NCBIfam" id="NF008380">
    <property type="entry name" value="PRK11175.1"/>
    <property type="match status" value="1"/>
</dbReference>
<accession>A0A2A5T309</accession>
<sequence length="315" mass="35132">MNRYTNLLVAIDPDHEEQPAFTRALDIAKKSSVTVKITLFLAIYDLSYEMTSILSSDERQSMRCGVVCQRRQWISSLVSKHTTNEVNISNHVVWHNRPYESMIAQVFNDEHDLLIKVTHKHAKLGAVIFTPADWHLLRKCPCPVLLVKGLGWPENGKILTAVNVSSENEAHILLNNKLIDESKAMSKLLNAEVNLVNAYPATPVNVTIELPERNPASYTDGVRDHHLLAMKALRQKHSINEEQTFCQEGLPEDVIPEVAKKLDAGLVILGTTGRLGLSAFFMGNTAEHTIDQLNCDVLAIKPDGYVSPLTPNVTQ</sequence>
<organism evidence="6 7">
    <name type="scientific">Candidatus Enterovibrio escicola</name>
    <dbReference type="NCBI Taxonomy" id="1927127"/>
    <lineage>
        <taxon>Bacteria</taxon>
        <taxon>Pseudomonadati</taxon>
        <taxon>Pseudomonadota</taxon>
        <taxon>Gammaproteobacteria</taxon>
        <taxon>Vibrionales</taxon>
        <taxon>Vibrionaceae</taxon>
        <taxon>Enterovibrio</taxon>
    </lineage>
</organism>
<dbReference type="PANTHER" id="PTHR47892:SF1">
    <property type="entry name" value="UNIVERSAL STRESS PROTEIN E"/>
    <property type="match status" value="1"/>
</dbReference>
<dbReference type="GeneID" id="66951774"/>
<dbReference type="Pfam" id="PF00582">
    <property type="entry name" value="Usp"/>
    <property type="match status" value="2"/>
</dbReference>
<evidence type="ECO:0000256" key="3">
    <source>
        <dbReference type="ARBA" id="ARBA00022490"/>
    </source>
</evidence>
<comment type="caution">
    <text evidence="6">The sequence shown here is derived from an EMBL/GenBank/DDBJ whole genome shotgun (WGS) entry which is preliminary data.</text>
</comment>
<dbReference type="RefSeq" id="WP_097356552.1">
    <property type="nucleotide sequence ID" value="NZ_CAWNJE010000011.1"/>
</dbReference>
<comment type="subcellular location">
    <subcellularLocation>
        <location evidence="1">Cytoplasm</location>
    </subcellularLocation>
</comment>
<name>A0A2A5T309_9GAMM</name>
<dbReference type="CDD" id="cd23660">
    <property type="entry name" value="USP-E_repeat2"/>
    <property type="match status" value="1"/>
</dbReference>
<protein>
    <submittedName>
        <fullName evidence="6">Universal stress protein E</fullName>
    </submittedName>
</protein>
<dbReference type="InterPro" id="IPR006016">
    <property type="entry name" value="UspA"/>
</dbReference>
<feature type="domain" description="UspA" evidence="5">
    <location>
        <begin position="180"/>
        <end position="301"/>
    </location>
</feature>
<evidence type="ECO:0000256" key="1">
    <source>
        <dbReference type="ARBA" id="ARBA00004496"/>
    </source>
</evidence>
<evidence type="ECO:0000256" key="4">
    <source>
        <dbReference type="ARBA" id="ARBA00037131"/>
    </source>
</evidence>
<gene>
    <name evidence="6" type="ORF">BTN49_1757</name>
</gene>